<dbReference type="Pfam" id="PF00535">
    <property type="entry name" value="Glycos_transf_2"/>
    <property type="match status" value="1"/>
</dbReference>
<dbReference type="PANTHER" id="PTHR43685:SF13">
    <property type="entry name" value="O ANTIGEN BIOSYNTHESIS RHAMNOSYLTRANSFERASE RFBN"/>
    <property type="match status" value="1"/>
</dbReference>
<dbReference type="CDD" id="cd00761">
    <property type="entry name" value="Glyco_tranf_GTA_type"/>
    <property type="match status" value="1"/>
</dbReference>
<evidence type="ECO:0000313" key="3">
    <source>
        <dbReference type="Proteomes" id="UP001350972"/>
    </source>
</evidence>
<dbReference type="RefSeq" id="WP_338482034.1">
    <property type="nucleotide sequence ID" value="NZ_CP145156.1"/>
</dbReference>
<organism evidence="2 3">
    <name type="scientific">Raoultella ornithinolytica</name>
    <name type="common">Klebsiella ornithinolytica</name>
    <dbReference type="NCBI Taxonomy" id="54291"/>
    <lineage>
        <taxon>Bacteria</taxon>
        <taxon>Pseudomonadati</taxon>
        <taxon>Pseudomonadota</taxon>
        <taxon>Gammaproteobacteria</taxon>
        <taxon>Enterobacterales</taxon>
        <taxon>Enterobacteriaceae</taxon>
        <taxon>Klebsiella/Raoultella group</taxon>
        <taxon>Raoultella</taxon>
    </lineage>
</organism>
<dbReference type="EC" id="2.4.-.-" evidence="2"/>
<feature type="domain" description="Glycosyltransferase 2-like" evidence="1">
    <location>
        <begin position="5"/>
        <end position="169"/>
    </location>
</feature>
<accession>A0ABZ2E163</accession>
<dbReference type="Proteomes" id="UP001350972">
    <property type="component" value="Chromosome"/>
</dbReference>
<dbReference type="InterPro" id="IPR029044">
    <property type="entry name" value="Nucleotide-diphossugar_trans"/>
</dbReference>
<dbReference type="InterPro" id="IPR001173">
    <property type="entry name" value="Glyco_trans_2-like"/>
</dbReference>
<proteinExistence type="predicted"/>
<dbReference type="GO" id="GO:0016757">
    <property type="term" value="F:glycosyltransferase activity"/>
    <property type="evidence" value="ECO:0007669"/>
    <property type="project" value="UniProtKB-KW"/>
</dbReference>
<name>A0ABZ2E163_RAOOR</name>
<keyword evidence="3" id="KW-1185">Reference proteome</keyword>
<keyword evidence="2" id="KW-0808">Transferase</keyword>
<dbReference type="Gene3D" id="3.90.550.10">
    <property type="entry name" value="Spore Coat Polysaccharide Biosynthesis Protein SpsA, Chain A"/>
    <property type="match status" value="1"/>
</dbReference>
<dbReference type="SUPFAM" id="SSF53448">
    <property type="entry name" value="Nucleotide-diphospho-sugar transferases"/>
    <property type="match status" value="1"/>
</dbReference>
<evidence type="ECO:0000259" key="1">
    <source>
        <dbReference type="Pfam" id="PF00535"/>
    </source>
</evidence>
<protein>
    <submittedName>
        <fullName evidence="2">Glycosyltransferase</fullName>
        <ecNumber evidence="2">2.4.-.-</ecNumber>
    </submittedName>
</protein>
<dbReference type="InterPro" id="IPR050834">
    <property type="entry name" value="Glycosyltransf_2"/>
</dbReference>
<keyword evidence="2" id="KW-0328">Glycosyltransferase</keyword>
<evidence type="ECO:0000313" key="2">
    <source>
        <dbReference type="EMBL" id="WWC13337.1"/>
    </source>
</evidence>
<sequence>MKYYIAIPTYNGGKVWKAAISNIIKYMPQDSFVQVIDSSSKDNTISDAESAGFDVFTISSDSFNHGGTRNLAVEKHISQYDIVIFLTQDAIPQIGFIEKIIEVFRDESVACAYGRQLPHESANPLARHARDFNYPAKGYVCSKENISEMGLKTVFMSNSFSAYRLSTFKVLGGFPANTILCEDMFYTAKAILAGYKVAYVADAIVRHSHNYTPIEEFKRYFDIGVFHRQESWIREKIGSAGSEGKRFILSELMFLFKKHPHWIPYACINNAMKLLGYKLGQHYDKIPYKIVLFLSMHKRFWRKKY</sequence>
<dbReference type="EMBL" id="CP145163">
    <property type="protein sequence ID" value="WWC13337.1"/>
    <property type="molecule type" value="Genomic_DNA"/>
</dbReference>
<dbReference type="PANTHER" id="PTHR43685">
    <property type="entry name" value="GLYCOSYLTRANSFERASE"/>
    <property type="match status" value="1"/>
</dbReference>
<reference evidence="2 3" key="1">
    <citation type="submission" date="2024-02" db="EMBL/GenBank/DDBJ databases">
        <title>Tn5403 promotes plasmid rearrangements and degradation of the Klebsiella pneumoniae carbapenemase (KPC) transposon Tn4401.</title>
        <authorList>
            <person name="Sheppard A.E."/>
            <person name="Barry K.E."/>
            <person name="Parikh H.I."/>
            <person name="Vegesana K."/>
            <person name="Sebra R."/>
            <person name="George S."/>
            <person name="Sanderson N.D."/>
            <person name="Stoesser N."/>
            <person name="Eyre D.W."/>
            <person name="Crook D.W."/>
            <person name="Walker A.S."/>
            <person name="Mathers A.J."/>
        </authorList>
    </citation>
    <scope>NUCLEOTIDE SEQUENCE [LARGE SCALE GENOMIC DNA]</scope>
    <source>
        <strain evidence="2 3">CAV1921</strain>
    </source>
</reference>
<gene>
    <name evidence="2" type="ORF">LM286_08480</name>
</gene>